<keyword evidence="2" id="KW-1185">Reference proteome</keyword>
<dbReference type="Proteomes" id="UP001165653">
    <property type="component" value="Unassembled WGS sequence"/>
</dbReference>
<protein>
    <submittedName>
        <fullName evidence="1">Uncharacterized protein</fullName>
    </submittedName>
</protein>
<evidence type="ECO:0000313" key="1">
    <source>
        <dbReference type="EMBL" id="MCW1912646.1"/>
    </source>
</evidence>
<name>A0ABT3FZF6_9BACT</name>
<dbReference type="EMBL" id="JAPDDR010000002">
    <property type="protein sequence ID" value="MCW1912646.1"/>
    <property type="molecule type" value="Genomic_DNA"/>
</dbReference>
<sequence>MSMATGLTKDGRISAHTLDNTGPRRFLVTEFDSGAADEQAALIWHLRQFAPTLALVLSSGGKSLHAWWKCPEGEGGIVREFMRYAVSIGADPATWTRSQFVRLPQGWRADKGKRQEVAYFDPSKLGKEGG</sequence>
<gene>
    <name evidence="1" type="ORF">OJ996_03605</name>
</gene>
<proteinExistence type="predicted"/>
<reference evidence="1" key="1">
    <citation type="submission" date="2022-10" db="EMBL/GenBank/DDBJ databases">
        <title>Luteolibacter sp. GHJ8, whole genome shotgun sequencing project.</title>
        <authorList>
            <person name="Zhao G."/>
            <person name="Shen L."/>
        </authorList>
    </citation>
    <scope>NUCLEOTIDE SEQUENCE</scope>
    <source>
        <strain evidence="1">GHJ8</strain>
    </source>
</reference>
<organism evidence="1 2">
    <name type="scientific">Luteolibacter rhizosphaerae</name>
    <dbReference type="NCBI Taxonomy" id="2989719"/>
    <lineage>
        <taxon>Bacteria</taxon>
        <taxon>Pseudomonadati</taxon>
        <taxon>Verrucomicrobiota</taxon>
        <taxon>Verrucomicrobiia</taxon>
        <taxon>Verrucomicrobiales</taxon>
        <taxon>Verrucomicrobiaceae</taxon>
        <taxon>Luteolibacter</taxon>
    </lineage>
</organism>
<accession>A0ABT3FZF6</accession>
<comment type="caution">
    <text evidence="1">The sequence shown here is derived from an EMBL/GenBank/DDBJ whole genome shotgun (WGS) entry which is preliminary data.</text>
</comment>
<evidence type="ECO:0000313" key="2">
    <source>
        <dbReference type="Proteomes" id="UP001165653"/>
    </source>
</evidence>
<dbReference type="RefSeq" id="WP_264511255.1">
    <property type="nucleotide sequence ID" value="NZ_JAPDDR010000002.1"/>
</dbReference>